<keyword evidence="1" id="KW-0812">Transmembrane</keyword>
<proteinExistence type="predicted"/>
<dbReference type="HOGENOM" id="CLU_124911_2_1_0"/>
<dbReference type="InterPro" id="IPR026268">
    <property type="entry name" value="RseC"/>
</dbReference>
<dbReference type="PANTHER" id="PTHR35867:SF1">
    <property type="entry name" value="PROTEIN RSEC"/>
    <property type="match status" value="1"/>
</dbReference>
<organism evidence="2 3">
    <name type="scientific">Denitrovibrio acetiphilus (strain DSM 12809 / NBRC 114555 / N2460)</name>
    <dbReference type="NCBI Taxonomy" id="522772"/>
    <lineage>
        <taxon>Bacteria</taxon>
        <taxon>Pseudomonadati</taxon>
        <taxon>Deferribacterota</taxon>
        <taxon>Deferribacteres</taxon>
        <taxon>Deferribacterales</taxon>
        <taxon>Geovibrionaceae</taxon>
        <taxon>Denitrovibrio</taxon>
    </lineage>
</organism>
<dbReference type="Pfam" id="PF04246">
    <property type="entry name" value="RseC_MucC"/>
    <property type="match status" value="1"/>
</dbReference>
<name>D4H3C5_DENA2</name>
<dbReference type="eggNOG" id="COG3086">
    <property type="taxonomic scope" value="Bacteria"/>
</dbReference>
<evidence type="ECO:0000313" key="2">
    <source>
        <dbReference type="EMBL" id="ADD67209.1"/>
    </source>
</evidence>
<feature type="transmembrane region" description="Helical" evidence="1">
    <location>
        <begin position="99"/>
        <end position="118"/>
    </location>
</feature>
<dbReference type="EMBL" id="CP001968">
    <property type="protein sequence ID" value="ADD67209.1"/>
    <property type="molecule type" value="Genomic_DNA"/>
</dbReference>
<dbReference type="PIRSF" id="PIRSF004923">
    <property type="entry name" value="RseC"/>
    <property type="match status" value="1"/>
</dbReference>
<reference evidence="2 3" key="1">
    <citation type="journal article" date="2010" name="Stand. Genomic Sci.">
        <title>Complete genome sequence of Denitrovibrio acetiphilus type strain (N2460).</title>
        <authorList>
            <person name="Kiss H."/>
            <person name="Lang E."/>
            <person name="Lapidus A."/>
            <person name="Copeland A."/>
            <person name="Nolan M."/>
            <person name="Glavina Del Rio T."/>
            <person name="Chen F."/>
            <person name="Lucas S."/>
            <person name="Tice H."/>
            <person name="Cheng J.F."/>
            <person name="Han C."/>
            <person name="Goodwin L."/>
            <person name="Pitluck S."/>
            <person name="Liolios K."/>
            <person name="Pati A."/>
            <person name="Ivanova N."/>
            <person name="Mavromatis K."/>
            <person name="Chen A."/>
            <person name="Palaniappan K."/>
            <person name="Land M."/>
            <person name="Hauser L."/>
            <person name="Chang Y.J."/>
            <person name="Jeffries C.D."/>
            <person name="Detter J.C."/>
            <person name="Brettin T."/>
            <person name="Spring S."/>
            <person name="Rohde M."/>
            <person name="Goker M."/>
            <person name="Woyke T."/>
            <person name="Bristow J."/>
            <person name="Eisen J.A."/>
            <person name="Markowitz V."/>
            <person name="Hugenholtz P."/>
            <person name="Kyrpides N.C."/>
            <person name="Klenk H.P."/>
        </authorList>
    </citation>
    <scope>NUCLEOTIDE SEQUENCE [LARGE SCALE GENOMIC DNA]</scope>
    <source>
        <strain evidence="3">DSM 12809 / NBRC 114555 / N2460</strain>
    </source>
</reference>
<dbReference type="InParanoid" id="D4H3C5"/>
<keyword evidence="1" id="KW-0472">Membrane</keyword>
<dbReference type="OrthoDB" id="1120636at2"/>
<sequence length="133" mass="14575">MELLKHKAVVLDVDEAGTATVEVARGSACAACGEKSSCTLTDDTNIKLKFKDSANLKTGDVVEIGIEKNSFYKSLFVVYIVPLILMLLTAVISDSMTKNQLLTAGATISVIIIYFLYLRLKHNGQDKQSYRIL</sequence>
<accession>D4H3C5</accession>
<dbReference type="PaxDb" id="522772-Dacet_0410"/>
<evidence type="ECO:0000256" key="1">
    <source>
        <dbReference type="SAM" id="Phobius"/>
    </source>
</evidence>
<keyword evidence="1" id="KW-1133">Transmembrane helix</keyword>
<feature type="transmembrane region" description="Helical" evidence="1">
    <location>
        <begin position="75"/>
        <end position="93"/>
    </location>
</feature>
<dbReference type="InterPro" id="IPR007359">
    <property type="entry name" value="SigmaE_reg_RseC_MucC"/>
</dbReference>
<dbReference type="RefSeq" id="WP_013009753.1">
    <property type="nucleotide sequence ID" value="NC_013943.1"/>
</dbReference>
<protein>
    <submittedName>
        <fullName evidence="2">Positive regulator of sigma E, RseC/MucC</fullName>
    </submittedName>
</protein>
<dbReference type="PANTHER" id="PTHR35867">
    <property type="entry name" value="PROTEIN RSEC"/>
    <property type="match status" value="1"/>
</dbReference>
<dbReference type="STRING" id="522772.Dacet_0410"/>
<dbReference type="KEGG" id="dap:Dacet_0410"/>
<dbReference type="Proteomes" id="UP000002012">
    <property type="component" value="Chromosome"/>
</dbReference>
<dbReference type="AlphaFoldDB" id="D4H3C5"/>
<gene>
    <name evidence="2" type="ordered locus">Dacet_0410</name>
</gene>
<evidence type="ECO:0000313" key="3">
    <source>
        <dbReference type="Proteomes" id="UP000002012"/>
    </source>
</evidence>
<keyword evidence="3" id="KW-1185">Reference proteome</keyword>